<dbReference type="STRING" id="471853.Bcav_0713"/>
<dbReference type="KEGG" id="bcv:Bcav_0713"/>
<dbReference type="Pfam" id="PF01047">
    <property type="entry name" value="MarR"/>
    <property type="match status" value="1"/>
</dbReference>
<keyword evidence="3" id="KW-1185">Reference proteome</keyword>
<dbReference type="HOGENOM" id="CLU_083287_27_8_11"/>
<dbReference type="PANTHER" id="PTHR33164:SF99">
    <property type="entry name" value="MARR FAMILY REGULATORY PROTEIN"/>
    <property type="match status" value="1"/>
</dbReference>
<evidence type="ECO:0000313" key="3">
    <source>
        <dbReference type="Proteomes" id="UP000007962"/>
    </source>
</evidence>
<dbReference type="OrthoDB" id="162531at2"/>
<accession>C5BYL6</accession>
<dbReference type="PANTHER" id="PTHR33164">
    <property type="entry name" value="TRANSCRIPTIONAL REGULATOR, MARR FAMILY"/>
    <property type="match status" value="1"/>
</dbReference>
<dbReference type="GO" id="GO:0006950">
    <property type="term" value="P:response to stress"/>
    <property type="evidence" value="ECO:0007669"/>
    <property type="project" value="TreeGrafter"/>
</dbReference>
<sequence length="145" mass="15941">MPDVLDRLLEITYLFQRDMARTFEADGLTPARLHLLWVLGAEGPLPQRALAAALDVSPRNVTGLVDALEASGHAARRPHPSDRRIALVTLTDRGETVVAGMQRDRRILTDELVAGIDPGDLARLERDLAMVADRLRSLFDAGRPT</sequence>
<evidence type="ECO:0000259" key="1">
    <source>
        <dbReference type="PROSITE" id="PS50995"/>
    </source>
</evidence>
<dbReference type="PRINTS" id="PR00598">
    <property type="entry name" value="HTHMARR"/>
</dbReference>
<dbReference type="InterPro" id="IPR036388">
    <property type="entry name" value="WH-like_DNA-bd_sf"/>
</dbReference>
<reference evidence="2 3" key="1">
    <citation type="journal article" date="2009" name="Stand. Genomic Sci.">
        <title>Complete genome sequence of Beutenbergia cavernae type strain (HKI 0122).</title>
        <authorList>
            <person name="Land M."/>
            <person name="Pukall R."/>
            <person name="Abt B."/>
            <person name="Goker M."/>
            <person name="Rohde M."/>
            <person name="Glavina Del Rio T."/>
            <person name="Tice H."/>
            <person name="Copeland A."/>
            <person name="Cheng J.F."/>
            <person name="Lucas S."/>
            <person name="Chen F."/>
            <person name="Nolan M."/>
            <person name="Bruce D."/>
            <person name="Goodwin L."/>
            <person name="Pitluck S."/>
            <person name="Ivanova N."/>
            <person name="Mavromatis K."/>
            <person name="Ovchinnikova G."/>
            <person name="Pati A."/>
            <person name="Chen A."/>
            <person name="Palaniappan K."/>
            <person name="Hauser L."/>
            <person name="Chang Y.J."/>
            <person name="Jefferies C.C."/>
            <person name="Saunders E."/>
            <person name="Brettin T."/>
            <person name="Detter J.C."/>
            <person name="Han C."/>
            <person name="Chain P."/>
            <person name="Bristow J."/>
            <person name="Eisen J.A."/>
            <person name="Markowitz V."/>
            <person name="Hugenholtz P."/>
            <person name="Kyrpides N.C."/>
            <person name="Klenk H.P."/>
            <person name="Lapidus A."/>
        </authorList>
    </citation>
    <scope>NUCLEOTIDE SEQUENCE [LARGE SCALE GENOMIC DNA]</scope>
    <source>
        <strain evidence="3">ATCC BAA-8 / DSM 12333 / NBRC 16432</strain>
    </source>
</reference>
<dbReference type="Proteomes" id="UP000007962">
    <property type="component" value="Chromosome"/>
</dbReference>
<protein>
    <submittedName>
        <fullName evidence="2">Transcriptional regulator, MarR family</fullName>
    </submittedName>
</protein>
<dbReference type="PROSITE" id="PS50995">
    <property type="entry name" value="HTH_MARR_2"/>
    <property type="match status" value="1"/>
</dbReference>
<evidence type="ECO:0000313" key="2">
    <source>
        <dbReference type="EMBL" id="ACQ78974.1"/>
    </source>
</evidence>
<dbReference type="InterPro" id="IPR039422">
    <property type="entry name" value="MarR/SlyA-like"/>
</dbReference>
<name>C5BYL6_BEUC1</name>
<organism evidence="2 3">
    <name type="scientific">Beutenbergia cavernae (strain ATCC BAA-8 / DSM 12333 / CCUG 43141 / JCM 11478 / NBRC 16432 / NCIMB 13614 / HKI 0122)</name>
    <dbReference type="NCBI Taxonomy" id="471853"/>
    <lineage>
        <taxon>Bacteria</taxon>
        <taxon>Bacillati</taxon>
        <taxon>Actinomycetota</taxon>
        <taxon>Actinomycetes</taxon>
        <taxon>Micrococcales</taxon>
        <taxon>Beutenbergiaceae</taxon>
        <taxon>Beutenbergia</taxon>
    </lineage>
</organism>
<feature type="domain" description="HTH marR-type" evidence="1">
    <location>
        <begin position="1"/>
        <end position="133"/>
    </location>
</feature>
<proteinExistence type="predicted"/>
<dbReference type="SMART" id="SM00347">
    <property type="entry name" value="HTH_MARR"/>
    <property type="match status" value="1"/>
</dbReference>
<dbReference type="EMBL" id="CP001618">
    <property type="protein sequence ID" value="ACQ78974.1"/>
    <property type="molecule type" value="Genomic_DNA"/>
</dbReference>
<dbReference type="SUPFAM" id="SSF46785">
    <property type="entry name" value="Winged helix' DNA-binding domain"/>
    <property type="match status" value="1"/>
</dbReference>
<dbReference type="AlphaFoldDB" id="C5BYL6"/>
<dbReference type="RefSeq" id="WP_012725754.1">
    <property type="nucleotide sequence ID" value="NC_012669.1"/>
</dbReference>
<gene>
    <name evidence="2" type="ordered locus">Bcav_0713</name>
</gene>
<dbReference type="InterPro" id="IPR036390">
    <property type="entry name" value="WH_DNA-bd_sf"/>
</dbReference>
<dbReference type="Gene3D" id="1.10.10.10">
    <property type="entry name" value="Winged helix-like DNA-binding domain superfamily/Winged helix DNA-binding domain"/>
    <property type="match status" value="1"/>
</dbReference>
<dbReference type="InterPro" id="IPR000835">
    <property type="entry name" value="HTH_MarR-typ"/>
</dbReference>
<dbReference type="eggNOG" id="COG1846">
    <property type="taxonomic scope" value="Bacteria"/>
</dbReference>
<dbReference type="GO" id="GO:0003700">
    <property type="term" value="F:DNA-binding transcription factor activity"/>
    <property type="evidence" value="ECO:0007669"/>
    <property type="project" value="InterPro"/>
</dbReference>